<protein>
    <recommendedName>
        <fullName evidence="3">DUF3800 domain-containing protein</fullName>
    </recommendedName>
</protein>
<evidence type="ECO:0000313" key="2">
    <source>
        <dbReference type="Proteomes" id="UP000198556"/>
    </source>
</evidence>
<dbReference type="EMBL" id="FOGF01000025">
    <property type="protein sequence ID" value="SER20236.1"/>
    <property type="molecule type" value="Genomic_DNA"/>
</dbReference>
<organism evidence="1 2">
    <name type="scientific">Granulicatella balaenopterae</name>
    <dbReference type="NCBI Taxonomy" id="137733"/>
    <lineage>
        <taxon>Bacteria</taxon>
        <taxon>Bacillati</taxon>
        <taxon>Bacillota</taxon>
        <taxon>Bacilli</taxon>
        <taxon>Lactobacillales</taxon>
        <taxon>Carnobacteriaceae</taxon>
        <taxon>Granulicatella</taxon>
    </lineage>
</organism>
<evidence type="ECO:0000313" key="1">
    <source>
        <dbReference type="EMBL" id="SER20236.1"/>
    </source>
</evidence>
<dbReference type="AlphaFoldDB" id="A0A1H9M937"/>
<accession>A0A1H9M937</accession>
<dbReference type="RefSeq" id="WP_089746941.1">
    <property type="nucleotide sequence ID" value="NZ_FOGF01000025.1"/>
</dbReference>
<reference evidence="1 2" key="1">
    <citation type="submission" date="2016-10" db="EMBL/GenBank/DDBJ databases">
        <authorList>
            <person name="de Groot N.N."/>
        </authorList>
    </citation>
    <scope>NUCLEOTIDE SEQUENCE [LARGE SCALE GENOMIC DNA]</scope>
    <source>
        <strain evidence="1 2">DSM 15827</strain>
    </source>
</reference>
<dbReference type="Pfam" id="PF12686">
    <property type="entry name" value="DUF3800"/>
    <property type="match status" value="1"/>
</dbReference>
<proteinExistence type="predicted"/>
<gene>
    <name evidence="1" type="ORF">SAMN05421767_12514</name>
</gene>
<dbReference type="OrthoDB" id="3199559at2"/>
<evidence type="ECO:0008006" key="3">
    <source>
        <dbReference type="Google" id="ProtNLM"/>
    </source>
</evidence>
<dbReference type="InterPro" id="IPR024524">
    <property type="entry name" value="DUF3800"/>
</dbReference>
<dbReference type="Proteomes" id="UP000198556">
    <property type="component" value="Unassembled WGS sequence"/>
</dbReference>
<name>A0A1H9M937_9LACT</name>
<sequence>MTNIYIYIDDSGVLTNNEEYFIYAGYCFIGDNEKNRANNHYKKIVKRIRRKHDYKGELKAARLSKKHKNSLFKVMQNFYSCSVVIKIDQMNQFVMQDKKAIQRYKDYALKKLVRKMIKNLLKNGIIYPEEQLNLMINIDQQTSAPKGLYNLSEGIKEELSYGIYNFNYDLVLPPLMNRKVTINTIYCISEKNYLIQAADILANRIRSSYVVKSPELLPKRKHIFVNLP</sequence>
<keyword evidence="2" id="KW-1185">Reference proteome</keyword>